<proteinExistence type="predicted"/>
<sequence length="115" mass="12642">MKGMHGEFHGESDWLGHPDASSQVTRIIKVTTTDLTVKAGETAEFEVANMGKLDHESVLGEAAEHEDGASQRRQCRARKDCFADLDVHQSRHAFKYGCHLPGHFAAWVAAGQVAR</sequence>
<dbReference type="Gene3D" id="2.60.40.420">
    <property type="entry name" value="Cupredoxins - blue copper proteins"/>
    <property type="match status" value="1"/>
</dbReference>
<gene>
    <name evidence="1" type="ORF">CARN2_3300</name>
</gene>
<evidence type="ECO:0008006" key="2">
    <source>
        <dbReference type="Google" id="ProtNLM"/>
    </source>
</evidence>
<dbReference type="AlphaFoldDB" id="E6PSB7"/>
<dbReference type="SUPFAM" id="SSF49503">
    <property type="entry name" value="Cupredoxins"/>
    <property type="match status" value="1"/>
</dbReference>
<protein>
    <recommendedName>
        <fullName evidence="2">Blue (type 1) copper domain-containing protein</fullName>
    </recommendedName>
</protein>
<name>E6PSB7_9ZZZZ</name>
<reference evidence="1" key="1">
    <citation type="submission" date="2009-10" db="EMBL/GenBank/DDBJ databases">
        <title>Diversity of trophic interactions inside an arsenic-rich microbial ecosystem.</title>
        <authorList>
            <person name="Bertin P.N."/>
            <person name="Heinrich-Salmeron A."/>
            <person name="Pelletier E."/>
            <person name="Goulhen-Chollet F."/>
            <person name="Arsene-Ploetze F."/>
            <person name="Gallien S."/>
            <person name="Calteau A."/>
            <person name="Vallenet D."/>
            <person name="Casiot C."/>
            <person name="Chane-Woon-Ming B."/>
            <person name="Giloteaux L."/>
            <person name="Barakat M."/>
            <person name="Bonnefoy V."/>
            <person name="Bruneel O."/>
            <person name="Chandler M."/>
            <person name="Cleiss J."/>
            <person name="Duran R."/>
            <person name="Elbaz-Poulichet F."/>
            <person name="Fonknechten N."/>
            <person name="Lauga B."/>
            <person name="Mornico D."/>
            <person name="Ortet P."/>
            <person name="Schaeffer C."/>
            <person name="Siguier P."/>
            <person name="Alexander Thil Smith A."/>
            <person name="Van Dorsselaer A."/>
            <person name="Weissenbach J."/>
            <person name="Medigue C."/>
            <person name="Le Paslier D."/>
        </authorList>
    </citation>
    <scope>NUCLEOTIDE SEQUENCE</scope>
</reference>
<organism evidence="1">
    <name type="scientific">mine drainage metagenome</name>
    <dbReference type="NCBI Taxonomy" id="410659"/>
    <lineage>
        <taxon>unclassified sequences</taxon>
        <taxon>metagenomes</taxon>
        <taxon>ecological metagenomes</taxon>
    </lineage>
</organism>
<comment type="caution">
    <text evidence="1">The sequence shown here is derived from an EMBL/GenBank/DDBJ whole genome shotgun (WGS) entry which is preliminary data.</text>
</comment>
<dbReference type="InterPro" id="IPR008972">
    <property type="entry name" value="Cupredoxin"/>
</dbReference>
<evidence type="ECO:0000313" key="1">
    <source>
        <dbReference type="EMBL" id="CBH97824.1"/>
    </source>
</evidence>
<dbReference type="EMBL" id="CABM01000048">
    <property type="protein sequence ID" value="CBH97824.1"/>
    <property type="molecule type" value="Genomic_DNA"/>
</dbReference>
<accession>E6PSB7</accession>